<protein>
    <recommendedName>
        <fullName evidence="4">TcpE family</fullName>
    </recommendedName>
</protein>
<proteinExistence type="predicted"/>
<organism evidence="2 3">
    <name type="scientific">Clostridium perfringens</name>
    <dbReference type="NCBI Taxonomy" id="1502"/>
    <lineage>
        <taxon>Bacteria</taxon>
        <taxon>Bacillati</taxon>
        <taxon>Bacillota</taxon>
        <taxon>Clostridia</taxon>
        <taxon>Eubacteriales</taxon>
        <taxon>Clostridiaceae</taxon>
        <taxon>Clostridium</taxon>
    </lineage>
</organism>
<evidence type="ECO:0000256" key="1">
    <source>
        <dbReference type="SAM" id="Phobius"/>
    </source>
</evidence>
<evidence type="ECO:0000313" key="3">
    <source>
        <dbReference type="Proteomes" id="UP000249986"/>
    </source>
</evidence>
<feature type="transmembrane region" description="Helical" evidence="1">
    <location>
        <begin position="20"/>
        <end position="41"/>
    </location>
</feature>
<dbReference type="EMBL" id="UAWG01000001">
    <property type="protein sequence ID" value="SQB58061.1"/>
    <property type="molecule type" value="Genomic_DNA"/>
</dbReference>
<keyword evidence="1" id="KW-1133">Transmembrane helix</keyword>
<sequence length="95" mass="11137">MKFIIPREFSTEISISKKFYVLDLVILLIAFFLTLALDFLVAPKLQPFYYAFSAVVWIYLVLKSNTNNGKRNYEAIYMAIMRNPCTYHIIDEEGK</sequence>
<keyword evidence="1" id="KW-0812">Transmembrane</keyword>
<reference evidence="2 3" key="1">
    <citation type="submission" date="2018-06" db="EMBL/GenBank/DDBJ databases">
        <authorList>
            <consortium name="Pathogen Informatics"/>
            <person name="Doyle S."/>
        </authorList>
    </citation>
    <scope>NUCLEOTIDE SEQUENCE [LARGE SCALE GENOMIC DNA]</scope>
    <source>
        <strain evidence="2 3">NCTC10719</strain>
    </source>
</reference>
<feature type="transmembrane region" description="Helical" evidence="1">
    <location>
        <begin position="47"/>
        <end position="62"/>
    </location>
</feature>
<dbReference type="Pfam" id="PF17332">
    <property type="entry name" value="DUF5592"/>
    <property type="match status" value="1"/>
</dbReference>
<evidence type="ECO:0000313" key="2">
    <source>
        <dbReference type="EMBL" id="SQB58061.1"/>
    </source>
</evidence>
<dbReference type="RefSeq" id="WP_003457661.1">
    <property type="nucleotide sequence ID" value="NZ_CATNWX010000003.1"/>
</dbReference>
<dbReference type="Proteomes" id="UP000249986">
    <property type="component" value="Unassembled WGS sequence"/>
</dbReference>
<accession>A0A2X2Y3S1</accession>
<keyword evidence="1" id="KW-0472">Membrane</keyword>
<dbReference type="AlphaFoldDB" id="A0A2X2Y3S1"/>
<gene>
    <name evidence="2" type="ORF">NCTC10719_00658</name>
</gene>
<name>A0A2X2Y3S1_CLOPF</name>
<evidence type="ECO:0008006" key="4">
    <source>
        <dbReference type="Google" id="ProtNLM"/>
    </source>
</evidence>
<dbReference type="InterPro" id="IPR020275">
    <property type="entry name" value="DUF5592"/>
</dbReference>